<gene>
    <name evidence="3" type="ORF">RRG08_049970</name>
</gene>
<dbReference type="InterPro" id="IPR003604">
    <property type="entry name" value="Matrin/U1-like-C_Znf_C2H2"/>
</dbReference>
<feature type="compositionally biased region" description="Polar residues" evidence="1">
    <location>
        <begin position="181"/>
        <end position="198"/>
    </location>
</feature>
<feature type="compositionally biased region" description="Acidic residues" evidence="1">
    <location>
        <begin position="2611"/>
        <end position="2623"/>
    </location>
</feature>
<feature type="domain" description="U1-type" evidence="2">
    <location>
        <begin position="1265"/>
        <end position="1299"/>
    </location>
</feature>
<feature type="compositionally biased region" description="Basic residues" evidence="1">
    <location>
        <begin position="1152"/>
        <end position="1164"/>
    </location>
</feature>
<feature type="compositionally biased region" description="Polar residues" evidence="1">
    <location>
        <begin position="276"/>
        <end position="288"/>
    </location>
</feature>
<feature type="region of interest" description="Disordered" evidence="1">
    <location>
        <begin position="1766"/>
        <end position="1858"/>
    </location>
</feature>
<feature type="region of interest" description="Disordered" evidence="1">
    <location>
        <begin position="983"/>
        <end position="1003"/>
    </location>
</feature>
<feature type="compositionally biased region" description="Acidic residues" evidence="1">
    <location>
        <begin position="1785"/>
        <end position="1800"/>
    </location>
</feature>
<feature type="compositionally biased region" description="Basic and acidic residues" evidence="1">
    <location>
        <begin position="490"/>
        <end position="517"/>
    </location>
</feature>
<feature type="compositionally biased region" description="Polar residues" evidence="1">
    <location>
        <begin position="1108"/>
        <end position="1119"/>
    </location>
</feature>
<reference evidence="3" key="1">
    <citation type="journal article" date="2023" name="G3 (Bethesda)">
        <title>A reference genome for the long-term kleptoplast-retaining sea slug Elysia crispata morphotype clarki.</title>
        <authorList>
            <person name="Eastman K.E."/>
            <person name="Pendleton A.L."/>
            <person name="Shaikh M.A."/>
            <person name="Suttiyut T."/>
            <person name="Ogas R."/>
            <person name="Tomko P."/>
            <person name="Gavelis G."/>
            <person name="Widhalm J.R."/>
            <person name="Wisecaver J.H."/>
        </authorList>
    </citation>
    <scope>NUCLEOTIDE SEQUENCE</scope>
    <source>
        <strain evidence="3">ECLA1</strain>
    </source>
</reference>
<evidence type="ECO:0000256" key="1">
    <source>
        <dbReference type="SAM" id="MobiDB-lite"/>
    </source>
</evidence>
<feature type="region of interest" description="Disordered" evidence="1">
    <location>
        <begin position="1895"/>
        <end position="2038"/>
    </location>
</feature>
<feature type="compositionally biased region" description="Acidic residues" evidence="1">
    <location>
        <begin position="1455"/>
        <end position="1467"/>
    </location>
</feature>
<feature type="region of interest" description="Disordered" evidence="1">
    <location>
        <begin position="1211"/>
        <end position="1250"/>
    </location>
</feature>
<dbReference type="InterPro" id="IPR036236">
    <property type="entry name" value="Znf_C2H2_sf"/>
</dbReference>
<feature type="region of interest" description="Disordered" evidence="1">
    <location>
        <begin position="2058"/>
        <end position="2129"/>
    </location>
</feature>
<dbReference type="Gene3D" id="3.30.160.60">
    <property type="entry name" value="Classic Zinc Finger"/>
    <property type="match status" value="1"/>
</dbReference>
<feature type="compositionally biased region" description="Basic and acidic residues" evidence="1">
    <location>
        <begin position="1718"/>
        <end position="1727"/>
    </location>
</feature>
<feature type="region of interest" description="Disordered" evidence="1">
    <location>
        <begin position="2611"/>
        <end position="2650"/>
    </location>
</feature>
<feature type="compositionally biased region" description="Basic and acidic residues" evidence="1">
    <location>
        <begin position="1120"/>
        <end position="1142"/>
    </location>
</feature>
<feature type="compositionally biased region" description="Basic and acidic residues" evidence="1">
    <location>
        <begin position="1165"/>
        <end position="1175"/>
    </location>
</feature>
<feature type="region of interest" description="Disordered" evidence="1">
    <location>
        <begin position="1673"/>
        <end position="1753"/>
    </location>
</feature>
<proteinExistence type="predicted"/>
<feature type="region of interest" description="Disordered" evidence="1">
    <location>
        <begin position="443"/>
        <end position="589"/>
    </location>
</feature>
<feature type="region of interest" description="Disordered" evidence="1">
    <location>
        <begin position="717"/>
        <end position="942"/>
    </location>
</feature>
<dbReference type="GO" id="GO:0008270">
    <property type="term" value="F:zinc ion binding"/>
    <property type="evidence" value="ECO:0007669"/>
    <property type="project" value="InterPro"/>
</dbReference>
<evidence type="ECO:0000259" key="2">
    <source>
        <dbReference type="SMART" id="SM00451"/>
    </source>
</evidence>
<feature type="compositionally biased region" description="Basic and acidic residues" evidence="1">
    <location>
        <begin position="2203"/>
        <end position="2213"/>
    </location>
</feature>
<feature type="compositionally biased region" description="Basic and acidic residues" evidence="1">
    <location>
        <begin position="1770"/>
        <end position="1784"/>
    </location>
</feature>
<dbReference type="GO" id="GO:0045893">
    <property type="term" value="P:positive regulation of DNA-templated transcription"/>
    <property type="evidence" value="ECO:0007669"/>
    <property type="project" value="TreeGrafter"/>
</dbReference>
<feature type="compositionally biased region" description="Acidic residues" evidence="1">
    <location>
        <begin position="1699"/>
        <end position="1708"/>
    </location>
</feature>
<dbReference type="SUPFAM" id="SSF57667">
    <property type="entry name" value="beta-beta-alpha zinc fingers"/>
    <property type="match status" value="1"/>
</dbReference>
<feature type="region of interest" description="Disordered" evidence="1">
    <location>
        <begin position="1294"/>
        <end position="1317"/>
    </location>
</feature>
<feature type="compositionally biased region" description="Basic residues" evidence="1">
    <location>
        <begin position="2110"/>
        <end position="2119"/>
    </location>
</feature>
<feature type="region of interest" description="Disordered" evidence="1">
    <location>
        <begin position="346"/>
        <end position="368"/>
    </location>
</feature>
<feature type="compositionally biased region" description="Basic and acidic residues" evidence="1">
    <location>
        <begin position="1673"/>
        <end position="1689"/>
    </location>
</feature>
<dbReference type="Proteomes" id="UP001283361">
    <property type="component" value="Unassembled WGS sequence"/>
</dbReference>
<feature type="compositionally biased region" description="Basic and acidic residues" evidence="1">
    <location>
        <begin position="533"/>
        <end position="561"/>
    </location>
</feature>
<comment type="caution">
    <text evidence="3">The sequence shown here is derived from an EMBL/GenBank/DDBJ whole genome shotgun (WGS) entry which is preliminary data.</text>
</comment>
<protein>
    <recommendedName>
        <fullName evidence="2">U1-type domain-containing protein</fullName>
    </recommendedName>
</protein>
<dbReference type="SMART" id="SM00451">
    <property type="entry name" value="ZnF_U1"/>
    <property type="match status" value="2"/>
</dbReference>
<feature type="region of interest" description="Disordered" evidence="1">
    <location>
        <begin position="1871"/>
        <end position="1890"/>
    </location>
</feature>
<feature type="compositionally biased region" description="Basic and acidic residues" evidence="1">
    <location>
        <begin position="677"/>
        <end position="688"/>
    </location>
</feature>
<feature type="compositionally biased region" description="Basic and acidic residues" evidence="1">
    <location>
        <begin position="717"/>
        <end position="726"/>
    </location>
</feature>
<feature type="compositionally biased region" description="Low complexity" evidence="1">
    <location>
        <begin position="2061"/>
        <end position="2072"/>
    </location>
</feature>
<feature type="region of interest" description="Disordered" evidence="1">
    <location>
        <begin position="1578"/>
        <end position="1618"/>
    </location>
</feature>
<name>A0AAE1EC17_9GAST</name>
<dbReference type="InterPro" id="IPR055309">
    <property type="entry name" value="Znf318-like"/>
</dbReference>
<feature type="compositionally biased region" description="Basic and acidic residues" evidence="1">
    <location>
        <begin position="796"/>
        <end position="821"/>
    </location>
</feature>
<dbReference type="PANTHER" id="PTHR15577:SF2">
    <property type="entry name" value="ZINC FINGER PROTEIN 318"/>
    <property type="match status" value="1"/>
</dbReference>
<feature type="region of interest" description="Disordered" evidence="1">
    <location>
        <begin position="610"/>
        <end position="688"/>
    </location>
</feature>
<feature type="compositionally biased region" description="Basic and acidic residues" evidence="1">
    <location>
        <begin position="735"/>
        <end position="752"/>
    </location>
</feature>
<dbReference type="GO" id="GO:0005654">
    <property type="term" value="C:nucleoplasm"/>
    <property type="evidence" value="ECO:0007669"/>
    <property type="project" value="TreeGrafter"/>
</dbReference>
<accession>A0AAE1EC17</accession>
<keyword evidence="4" id="KW-1185">Reference proteome</keyword>
<feature type="region of interest" description="Disordered" evidence="1">
    <location>
        <begin position="1"/>
        <end position="134"/>
    </location>
</feature>
<evidence type="ECO:0000313" key="3">
    <source>
        <dbReference type="EMBL" id="KAK3802079.1"/>
    </source>
</evidence>
<feature type="region of interest" description="Disordered" evidence="1">
    <location>
        <begin position="162"/>
        <end position="213"/>
    </location>
</feature>
<feature type="region of interest" description="Disordered" evidence="1">
    <location>
        <begin position="1536"/>
        <end position="1560"/>
    </location>
</feature>
<feature type="compositionally biased region" description="Basic and acidic residues" evidence="1">
    <location>
        <begin position="302"/>
        <end position="313"/>
    </location>
</feature>
<feature type="compositionally biased region" description="Pro residues" evidence="1">
    <location>
        <begin position="1397"/>
        <end position="1416"/>
    </location>
</feature>
<feature type="region of interest" description="Disordered" evidence="1">
    <location>
        <begin position="1391"/>
        <end position="1486"/>
    </location>
</feature>
<sequence length="2650" mass="295204">MSYGGYGRGYGQEYDYRNSDRQGAQGYHGVPPPGPYMGSGGNQHYPPSVPGFPSTNLQGYQPPLGPMGSGRQVPPVDYSQYDRGQVYQSPAVPSMNIDYDRRDGRDWNKTQEPGRETGSYQGSSQSSSKKPTIDIDAILKDERLKNVLFSGISKATQKLEESLRAKNSEDNVNFLKEQRQEQSSQLFPSASSEGQQKPKSILKRSDGGGNIQAEKLSVLEKTLQLLRGKTNVDSGPDTRKDLNVSHPSAALGQLSSYSDDAEDEEAHLYGEKNTSRKSTSQRASQSKNLPFWSVGAAPSETEASKRDSGSAFDMKEKLYEEWRNTLNKKEPEKSKPEVSQLQAFISNQMNAETSRKKQSSGARDNEELDSTVQNILQSIGFNFDLSKRMQELAKQKKKEHDEMQTGIVDQRASFLENAQGIEDMKAQLFSGGSSSIDSFIKQARAETQNSRASYEKHSERSRSPDFRGRHQQRDRSSSRDKSSRYYTPSPERRIPSEWSPIERGEYRRYDKQRRSVSSERSAATPPRGSYGKSESRGHRVSERFRDEPKDEYYYPDEHEANEVPPSLPLLTSYSSHRKKEDLTSGLFPSAKRLPQNSEVENFTVMSKAVDDGDGSFTGTRRIILPSKSDRRVVSKSKSPSFRGSQSPYKKSLKRSASPLSPRPSKERRYHNTQVYDQADKPKWNDPKYDMKITTFRDRSPMSESAHYQSPLVTYDRDDYESRREVSRGAAYGRDYSLDIRYEKSPDRERETNFEYGKQWVDSRGSQERFQSPKRFRSRSPEEYKYKHSPRRFKSPVWDKDRSPQRERTRSSPRRKSPERGRSPGRRKSPSHERRRSPSSGKRRSPSPGRRRSPSFGRRRSPSPGRRRDPYRRSYDHKRDFRSKFGGKNQRDNKKYSPRVPFDKSKFTIDRRNKNSQDDKNKKAPQDLKVDLSKMSESERKAHLSKLLEEKEKAAAGLAKTLSTASTAQTSSTVLSVKKEQVDKVTGVKSAKSSQPLAGSSDLEKSAADISKMKAEEINAHFGKTEIETHAKEELQSNLISAIERLSTLSVGARKEILLKMTRMTQLERQEAMNNLSMRQVKVTTLKAHLEKLRKEQNELMRKSRRSGLGSQDPQLIKNSADQDRTQTEIDRLSAFDPEKPFAEIEMSPPPSHKLKDKTPPLKKKSTTEVKGKPESSKTSSEGSAVSIAARLKEISESHPNENWKVITDAETNELPDLGEPLKNASKSRSGKKDNEDEKGKGQNSSTSSSSFGSVQAKVYYEYIDGGNHWCKFCRTKCNGIDQLFEHLHGKKHMSKIEKEPRPWKDSKSAKTSNQQKVGRACTRRIKGAEMLFPVVGFHCALCKLILPDFTDAADHLKSDSHYNKYLDYIKVNPGYEKKLLLERTTNIKMSRERLSPEPQPPPPPPTAPPPPPPPLPSINKKQDRDKSKKQLRRSGREASSGSEDEFFEFGADNTTVEDMELDEEEEQEAARAAKSKVPKLSGKDPSWGLAAAASMIQSSDNMKESKEEQDKPLGQFLSIAEGSDLSEVPVVPPKIDLKTIPIPTGPPTLSEMPQEPETKCTVKTFKDIDDEEKKMMGIDVDAEEEQPLKAIPVPPPSHRKEIFEPASSNETARKKPKSLDTLFAKVNSRLANKIAPKVTAGKTIAGNTPSEMELRIQQEIKQKLLKEKLKIVRKKQKEEERAKKQEEPRRKKKILSDSSSDDSSEESFEATQSIPSKSTDESQERLQDFQTQAYSDFSEIPMPPGLSSYEAYDEQNMMFQDGLIVLSEVSADKDESAQEDKESSSEEDDDEGDDDDDADEPLAFTLAGSVALQALMAASTSNMENTDNSTPTPVSRPKKKKAPLSEKETVCHSNGESAVVIDHTSVPISGTENAAGIESAPVSLSDLEDSSVKSVMVSSSDGRTTAAEPYADSSTTIENEDLGEKNSVSLPDEGSREHLETASIPPEVGDEVIEVISSLTSEEEGSKFNETNSALPSEEEGAARLSDLAAVLSSEGESTEKVDSAQIIPPDTEKSESAEAATSSPMETEDSAIEPTEMVSIKGGDSAVAECNTCLSSDTEVTSTVLSPPSLLSDKEIATVAPVEEEKQNQNSVSKWGRGKGKRGSGPTRGRGRGKRNVQQHKEDPDMEEAAKIVNPESSELLTAVDFNEPESVIIDQSPGRKRGRGRRGQATKRTSGKGRVTRSRGIRNEDTTEQDIFSSTQAKHEQDEVKEPHVLYEAETYLFEKEEACDLNQSELSDKSYEPSQADICLSQVETEGTYQATQAETSVELDVGHGLGHIGESETVLKEAQEPHLNETSQVQAESALESNQTEVYQVQMEAAYEPHQMEASQVEIKDNNEPHLIQASQVDVEDILELKQAEILEQAIDEPKQAEFYQVDLDKAHKLSQNEISLVEFEEIHQPSLLAQSQVEESCFDQTNDLMISDFEAEAINSEGIVSDPNTHHLQNADQEDALTSEPSIVAQNTVDKVSFQSTFTCNAQDGEGDITDTMEDQIPDLQYQVFEQPQSLEYNGSDSDATITDDLEVQSAFVQLDEPRTDGPLSLHETSIEPNVWDIVSTSGLVEDNSQSTSDAIEATALQPITLIGSPGMDPPMSGVISEMDESINAVTFTEEEGLPEGADEDAPSAGLTLGIEDPDDSLDFANAMKDVDS</sequence>
<feature type="compositionally biased region" description="Basic and acidic residues" evidence="1">
    <location>
        <begin position="865"/>
        <end position="942"/>
    </location>
</feature>
<feature type="compositionally biased region" description="Basic and acidic residues" evidence="1">
    <location>
        <begin position="98"/>
        <end position="115"/>
    </location>
</feature>
<feature type="compositionally biased region" description="Gly residues" evidence="1">
    <location>
        <begin position="1"/>
        <end position="10"/>
    </location>
</feature>
<feature type="region of interest" description="Disordered" evidence="1">
    <location>
        <begin position="1099"/>
        <end position="1184"/>
    </location>
</feature>
<dbReference type="GO" id="GO:0003676">
    <property type="term" value="F:nucleic acid binding"/>
    <property type="evidence" value="ECO:0007669"/>
    <property type="project" value="InterPro"/>
</dbReference>
<feature type="domain" description="U1-type" evidence="2">
    <location>
        <begin position="1334"/>
        <end position="1368"/>
    </location>
</feature>
<feature type="compositionally biased region" description="Basic and acidic residues" evidence="1">
    <location>
        <begin position="1230"/>
        <end position="1240"/>
    </location>
</feature>
<feature type="compositionally biased region" description="Low complexity" evidence="1">
    <location>
        <begin position="118"/>
        <end position="128"/>
    </location>
</feature>
<organism evidence="3 4">
    <name type="scientific">Elysia crispata</name>
    <name type="common">lettuce slug</name>
    <dbReference type="NCBI Taxonomy" id="231223"/>
    <lineage>
        <taxon>Eukaryota</taxon>
        <taxon>Metazoa</taxon>
        <taxon>Spiralia</taxon>
        <taxon>Lophotrochozoa</taxon>
        <taxon>Mollusca</taxon>
        <taxon>Gastropoda</taxon>
        <taxon>Heterobranchia</taxon>
        <taxon>Euthyneura</taxon>
        <taxon>Panpulmonata</taxon>
        <taxon>Sacoglossa</taxon>
        <taxon>Placobranchoidea</taxon>
        <taxon>Plakobranchidae</taxon>
        <taxon>Elysia</taxon>
    </lineage>
</organism>
<dbReference type="EMBL" id="JAWDGP010000265">
    <property type="protein sequence ID" value="KAK3802079.1"/>
    <property type="molecule type" value="Genomic_DNA"/>
</dbReference>
<feature type="compositionally biased region" description="Basic residues" evidence="1">
    <location>
        <begin position="2160"/>
        <end position="2186"/>
    </location>
</feature>
<feature type="compositionally biased region" description="Basic and acidic residues" evidence="1">
    <location>
        <begin position="1294"/>
        <end position="1308"/>
    </location>
</feature>
<feature type="region of interest" description="Disordered" evidence="1">
    <location>
        <begin position="2143"/>
        <end position="2213"/>
    </location>
</feature>
<feature type="compositionally biased region" description="Basic residues" evidence="1">
    <location>
        <begin position="822"/>
        <end position="860"/>
    </location>
</feature>
<feature type="compositionally biased region" description="Polar residues" evidence="1">
    <location>
        <begin position="1818"/>
        <end position="1833"/>
    </location>
</feature>
<evidence type="ECO:0000313" key="4">
    <source>
        <dbReference type="Proteomes" id="UP001283361"/>
    </source>
</evidence>
<feature type="compositionally biased region" description="Basic and acidic residues" evidence="1">
    <location>
        <begin position="453"/>
        <end position="483"/>
    </location>
</feature>
<feature type="region of interest" description="Disordered" evidence="1">
    <location>
        <begin position="228"/>
        <end position="313"/>
    </location>
</feature>
<dbReference type="GO" id="GO:0045892">
    <property type="term" value="P:negative regulation of DNA-templated transcription"/>
    <property type="evidence" value="ECO:0007669"/>
    <property type="project" value="TreeGrafter"/>
</dbReference>
<dbReference type="PANTHER" id="PTHR15577">
    <property type="entry name" value="ZINC FINGER CONTAINING PROTEIN"/>
    <property type="match status" value="1"/>
</dbReference>